<comment type="caution">
    <text evidence="3">The sequence shown here is derived from an EMBL/GenBank/DDBJ whole genome shotgun (WGS) entry which is preliminary data.</text>
</comment>
<dbReference type="PANTHER" id="PTHR34985">
    <property type="entry name" value="SLR0554 PROTEIN"/>
    <property type="match status" value="1"/>
</dbReference>
<sequence>MTQAFNADIELAEHFLTLLDEEAEAFTFQTFADSPEAKENQGNYARVFNGTLEAHADELARLNAMGAGVFVTINRTDLKGRKEGNIQAVRSVFADTDGAPLDPITKCVLEPHFIVESSPGNWHTYWLTDDLPLMDFEGVQRRIADNFNTDGSVNDLSRVLRLPGFYHRKAEPFMVKIIHENGGLPYSAEKIVNTFPPLVKEGTNRSQRQLEIARDDKILTALNEVKLIRSKRQDGGFNIACPFEDEHTGGSNETEAVYWPAFTGGFKTPSIKCMHSHCADRRLVDYVEKLDLCSDIAPLTFDDLLQSAREMTPETPPDQIESLARQTAPLGNIECEKVLKALRKSTDTNITNLRDLVKQENRQKRKQMVIGSSTGPQPMMPELFPDIAFNDETGALKVVATLPNIAALLDHYGIKVSYDVISKKTQVVVPGMKGSPDNADNSALTRAISLAKLNEIPSEMVPAYVEAIADERQVNPVADWIFSRPWDGVDRLPALCQTLELAPDYPEQLRDTLVTRWLISAVAAALKPIGFKARGVLTMQGPQSIGKTSWLQSLVPDLHLRERLVKTDHLLDPNNKDSVLGAVSHWLVELGELDGSFRKADVSRIKGFITADMDKIRRPYARLEAEYQRRTVFFASVNDAQFLVDETGNTRFWTVAVKRVNYSHNIDMQQLWAQLAVAYQTGEQWWLTPDEEAQVERINKGHRVASPVRELIVTRLNFEAPQQRWQKMSATDLLISLGFDRPTQAQTREAGGALRDLFGEPVSRPKNVRHWLVPPKTMLGEGCDDGEGYAVDWVTP</sequence>
<name>A0A2T1K8Q3_9GAMM</name>
<feature type="domain" description="Virulence-associated protein E-like" evidence="1">
    <location>
        <begin position="485"/>
        <end position="703"/>
    </location>
</feature>
<dbReference type="Proteomes" id="UP000238385">
    <property type="component" value="Unassembled WGS sequence"/>
</dbReference>
<dbReference type="OrthoDB" id="9763644at2"/>
<evidence type="ECO:0000259" key="2">
    <source>
        <dbReference type="Pfam" id="PF16793"/>
    </source>
</evidence>
<dbReference type="AlphaFoldDB" id="A0A2T1K8Q3"/>
<dbReference type="Pfam" id="PF05272">
    <property type="entry name" value="VapE-like_dom"/>
    <property type="match status" value="1"/>
</dbReference>
<dbReference type="InterPro" id="IPR007936">
    <property type="entry name" value="VapE-like_dom"/>
</dbReference>
<dbReference type="Gene3D" id="3.30.70.1790">
    <property type="entry name" value="RepB DNA-primase, N-terminal domain"/>
    <property type="match status" value="1"/>
</dbReference>
<evidence type="ECO:0000259" key="1">
    <source>
        <dbReference type="Pfam" id="PF05272"/>
    </source>
</evidence>
<evidence type="ECO:0000313" key="4">
    <source>
        <dbReference type="Proteomes" id="UP000238385"/>
    </source>
</evidence>
<organism evidence="3 4">
    <name type="scientific">Marinobacter halophilus</name>
    <dbReference type="NCBI Taxonomy" id="1323740"/>
    <lineage>
        <taxon>Bacteria</taxon>
        <taxon>Pseudomonadati</taxon>
        <taxon>Pseudomonadota</taxon>
        <taxon>Gammaproteobacteria</taxon>
        <taxon>Pseudomonadales</taxon>
        <taxon>Marinobacteraceae</taxon>
        <taxon>Marinobacter</taxon>
    </lineage>
</organism>
<dbReference type="PANTHER" id="PTHR34985:SF1">
    <property type="entry name" value="SLR0554 PROTEIN"/>
    <property type="match status" value="1"/>
</dbReference>
<protein>
    <submittedName>
        <fullName evidence="3">Uncharacterized protein</fullName>
    </submittedName>
</protein>
<proteinExistence type="predicted"/>
<dbReference type="RefSeq" id="WP_106673150.1">
    <property type="nucleotide sequence ID" value="NZ_BMFE01000002.1"/>
</dbReference>
<reference evidence="3 4" key="1">
    <citation type="submission" date="2018-03" db="EMBL/GenBank/DDBJ databases">
        <title>Marinobacter brunus sp. nov., a marine bacterium of Gamma-proteobacteria isolated from the surface seawater of the South China Sea.</title>
        <authorList>
            <person name="Cheng H."/>
            <person name="Wu Y.-H."/>
            <person name="Xamxidin M."/>
            <person name="Xu X.-W."/>
        </authorList>
    </citation>
    <scope>NUCLEOTIDE SEQUENCE [LARGE SCALE GENOMIC DNA]</scope>
    <source>
        <strain evidence="3 4">JCM 30472</strain>
    </source>
</reference>
<dbReference type="EMBL" id="PXNN01000017">
    <property type="protein sequence ID" value="PSF06519.1"/>
    <property type="molecule type" value="Genomic_DNA"/>
</dbReference>
<dbReference type="InterPro" id="IPR039459">
    <property type="entry name" value="RepB-like_DNA_primase_dom"/>
</dbReference>
<accession>A0A2T1K8Q3</accession>
<gene>
    <name evidence="3" type="ORF">C7H08_15570</name>
</gene>
<keyword evidence="4" id="KW-1185">Reference proteome</keyword>
<feature type="domain" description="RepB-like DNA primase" evidence="2">
    <location>
        <begin position="110"/>
        <end position="191"/>
    </location>
</feature>
<evidence type="ECO:0000313" key="3">
    <source>
        <dbReference type="EMBL" id="PSF06519.1"/>
    </source>
</evidence>
<dbReference type="Pfam" id="PF16793">
    <property type="entry name" value="RepB_primase"/>
    <property type="match status" value="1"/>
</dbReference>